<dbReference type="KEGG" id="harc:HARCEL1_11155"/>
<keyword evidence="1" id="KW-0472">Membrane</keyword>
<gene>
    <name evidence="3" type="ORF">HARCEL1_11155</name>
</gene>
<evidence type="ECO:0000313" key="4">
    <source>
        <dbReference type="Proteomes" id="UP000244727"/>
    </source>
</evidence>
<reference evidence="3 4" key="1">
    <citation type="submission" date="2018-04" db="EMBL/GenBank/DDBJ databases">
        <title>Halococcoides cellulosivorans gen. nov., sp. nov., an extremely halophilic cellulose-utilizing haloarchaeon from hypersaline lakes.</title>
        <authorList>
            <person name="Sorokin D.Y."/>
            <person name="Toshchakov S.V."/>
            <person name="Samarov N.I."/>
            <person name="Korzhenkov A."/>
            <person name="Kublanov I.V."/>
        </authorList>
    </citation>
    <scope>NUCLEOTIDE SEQUENCE [LARGE SCALE GENOMIC DNA]</scope>
    <source>
        <strain evidence="3 4">HArcel1</strain>
    </source>
</reference>
<evidence type="ECO:0000256" key="1">
    <source>
        <dbReference type="SAM" id="Phobius"/>
    </source>
</evidence>
<sequence length="74" mass="7285">MNHNVGQTDRIVRIAAGLVAVIVAVVVAMGVAGLGSPVDLVVAAVVGLIGLVLIGTGVTQTCALYSLIGVDTSD</sequence>
<dbReference type="InterPro" id="IPR021309">
    <property type="entry name" value="YgaP-like_TM"/>
</dbReference>
<feature type="transmembrane region" description="Helical" evidence="1">
    <location>
        <begin position="40"/>
        <end position="68"/>
    </location>
</feature>
<keyword evidence="1" id="KW-1133">Transmembrane helix</keyword>
<dbReference type="Pfam" id="PF11127">
    <property type="entry name" value="YgaP-like_TM"/>
    <property type="match status" value="1"/>
</dbReference>
<dbReference type="GeneID" id="36513072"/>
<accession>A0A2R4X4J5</accession>
<evidence type="ECO:0000259" key="2">
    <source>
        <dbReference type="Pfam" id="PF11127"/>
    </source>
</evidence>
<keyword evidence="4" id="KW-1185">Reference proteome</keyword>
<evidence type="ECO:0000313" key="3">
    <source>
        <dbReference type="EMBL" id="AWB28716.1"/>
    </source>
</evidence>
<feature type="transmembrane region" description="Helical" evidence="1">
    <location>
        <begin position="12"/>
        <end position="34"/>
    </location>
</feature>
<organism evidence="3 4">
    <name type="scientific">Halococcoides cellulosivorans</name>
    <dbReference type="NCBI Taxonomy" id="1679096"/>
    <lineage>
        <taxon>Archaea</taxon>
        <taxon>Methanobacteriati</taxon>
        <taxon>Methanobacteriota</taxon>
        <taxon>Stenosarchaea group</taxon>
        <taxon>Halobacteria</taxon>
        <taxon>Halobacteriales</taxon>
        <taxon>Haloarculaceae</taxon>
        <taxon>Halococcoides</taxon>
    </lineage>
</organism>
<dbReference type="Proteomes" id="UP000244727">
    <property type="component" value="Chromosome"/>
</dbReference>
<protein>
    <submittedName>
        <fullName evidence="3">DUF2892 domain-containing protein</fullName>
    </submittedName>
</protein>
<keyword evidence="1" id="KW-0812">Transmembrane</keyword>
<dbReference type="RefSeq" id="WP_108384267.1">
    <property type="nucleotide sequence ID" value="NZ_CP028858.1"/>
</dbReference>
<dbReference type="AlphaFoldDB" id="A0A2R4X4J5"/>
<dbReference type="EMBL" id="CP028858">
    <property type="protein sequence ID" value="AWB28716.1"/>
    <property type="molecule type" value="Genomic_DNA"/>
</dbReference>
<name>A0A2R4X4J5_9EURY</name>
<feature type="domain" description="Inner membrane protein YgaP-like transmembrane" evidence="2">
    <location>
        <begin position="1"/>
        <end position="73"/>
    </location>
</feature>
<proteinExistence type="predicted"/>